<proteinExistence type="inferred from homology"/>
<dbReference type="RefSeq" id="WP_067329415.1">
    <property type="nucleotide sequence ID" value="NZ_LNKT01000005.1"/>
</dbReference>
<dbReference type="OrthoDB" id="9811406at2"/>
<evidence type="ECO:0000256" key="1">
    <source>
        <dbReference type="ARBA" id="ARBA00004162"/>
    </source>
</evidence>
<evidence type="ECO:0000256" key="5">
    <source>
        <dbReference type="ARBA" id="ARBA00022475"/>
    </source>
</evidence>
<reference evidence="12 13" key="1">
    <citation type="submission" date="2015-11" db="EMBL/GenBank/DDBJ databases">
        <title>Draft genome of Sulfurovum riftiae 1812E, a member of the Epsilonproteobacteria isolated from the tube of the deep-sea hydrothermal vent tubewom Riftia pachyptila.</title>
        <authorList>
            <person name="Vetriani C."/>
            <person name="Giovannelli D."/>
        </authorList>
    </citation>
    <scope>NUCLEOTIDE SEQUENCE [LARGE SCALE GENOMIC DNA]</scope>
    <source>
        <strain evidence="12 13">1812E</strain>
    </source>
</reference>
<comment type="subcellular location">
    <subcellularLocation>
        <location evidence="1">Cell membrane</location>
        <topology evidence="1">Single-pass membrane protein</topology>
    </subcellularLocation>
</comment>
<comment type="similarity">
    <text evidence="2">Belongs to the YajC family.</text>
</comment>
<dbReference type="AlphaFoldDB" id="A0A151CHU8"/>
<dbReference type="PANTHER" id="PTHR33909:SF1">
    <property type="entry name" value="SEC TRANSLOCON ACCESSORY COMPLEX SUBUNIT YAJC"/>
    <property type="match status" value="1"/>
</dbReference>
<keyword evidence="4" id="KW-0813">Transport</keyword>
<evidence type="ECO:0000256" key="9">
    <source>
        <dbReference type="ARBA" id="ARBA00023010"/>
    </source>
</evidence>
<name>A0A151CHU8_9BACT</name>
<evidence type="ECO:0000256" key="10">
    <source>
        <dbReference type="ARBA" id="ARBA00023136"/>
    </source>
</evidence>
<accession>A0A151CHU8</accession>
<dbReference type="PANTHER" id="PTHR33909">
    <property type="entry name" value="SEC TRANSLOCON ACCESSORY COMPLEX SUBUNIT YAJC"/>
    <property type="match status" value="1"/>
</dbReference>
<evidence type="ECO:0000256" key="2">
    <source>
        <dbReference type="ARBA" id="ARBA00006742"/>
    </source>
</evidence>
<evidence type="ECO:0000256" key="3">
    <source>
        <dbReference type="ARBA" id="ARBA00014962"/>
    </source>
</evidence>
<dbReference type="InterPro" id="IPR003849">
    <property type="entry name" value="Preprotein_translocase_YajC"/>
</dbReference>
<keyword evidence="8 11" id="KW-1133">Transmembrane helix</keyword>
<evidence type="ECO:0000256" key="7">
    <source>
        <dbReference type="ARBA" id="ARBA00022927"/>
    </source>
</evidence>
<dbReference type="STRING" id="1630136.AS592_03855"/>
<evidence type="ECO:0000313" key="13">
    <source>
        <dbReference type="Proteomes" id="UP000075359"/>
    </source>
</evidence>
<dbReference type="EMBL" id="LNKT01000005">
    <property type="protein sequence ID" value="KYJ87108.1"/>
    <property type="molecule type" value="Genomic_DNA"/>
</dbReference>
<keyword evidence="7" id="KW-0653">Protein transport</keyword>
<keyword evidence="10 11" id="KW-0472">Membrane</keyword>
<sequence>MGAEQGSMIGSFLPLIILFAIFYFLIIRPQQKQVKAHKEMLASLEKGDKIVTSGGLIATIIKPEEDFIKIKLNDDTVVKLDKAYVAKKVEAGNENA</sequence>
<evidence type="ECO:0000256" key="6">
    <source>
        <dbReference type="ARBA" id="ARBA00022692"/>
    </source>
</evidence>
<dbReference type="GO" id="GO:0015031">
    <property type="term" value="P:protein transport"/>
    <property type="evidence" value="ECO:0007669"/>
    <property type="project" value="UniProtKB-KW"/>
</dbReference>
<organism evidence="12 13">
    <name type="scientific">Sulfurovum riftiae</name>
    <dbReference type="NCBI Taxonomy" id="1630136"/>
    <lineage>
        <taxon>Bacteria</taxon>
        <taxon>Pseudomonadati</taxon>
        <taxon>Campylobacterota</taxon>
        <taxon>Epsilonproteobacteria</taxon>
        <taxon>Campylobacterales</taxon>
        <taxon>Sulfurovaceae</taxon>
        <taxon>Sulfurovum</taxon>
    </lineage>
</organism>
<evidence type="ECO:0000256" key="4">
    <source>
        <dbReference type="ARBA" id="ARBA00022448"/>
    </source>
</evidence>
<evidence type="ECO:0000256" key="11">
    <source>
        <dbReference type="SAM" id="Phobius"/>
    </source>
</evidence>
<comment type="caution">
    <text evidence="12">The sequence shown here is derived from an EMBL/GenBank/DDBJ whole genome shotgun (WGS) entry which is preliminary data.</text>
</comment>
<feature type="transmembrane region" description="Helical" evidence="11">
    <location>
        <begin position="6"/>
        <end position="26"/>
    </location>
</feature>
<dbReference type="PRINTS" id="PR01853">
    <property type="entry name" value="YAJCTRNLCASE"/>
</dbReference>
<keyword evidence="6 11" id="KW-0812">Transmembrane</keyword>
<evidence type="ECO:0000256" key="8">
    <source>
        <dbReference type="ARBA" id="ARBA00022989"/>
    </source>
</evidence>
<evidence type="ECO:0000313" key="12">
    <source>
        <dbReference type="EMBL" id="KYJ87108.1"/>
    </source>
</evidence>
<gene>
    <name evidence="12" type="ORF">AS592_03855</name>
</gene>
<protein>
    <recommendedName>
        <fullName evidence="3">Sec translocon accessory complex subunit YajC</fullName>
    </recommendedName>
</protein>
<dbReference type="SMART" id="SM01323">
    <property type="entry name" value="YajC"/>
    <property type="match status" value="1"/>
</dbReference>
<keyword evidence="5" id="KW-1003">Cell membrane</keyword>
<dbReference type="Pfam" id="PF02699">
    <property type="entry name" value="YajC"/>
    <property type="match status" value="1"/>
</dbReference>
<keyword evidence="9" id="KW-0811">Translocation</keyword>
<dbReference type="GO" id="GO:0005886">
    <property type="term" value="C:plasma membrane"/>
    <property type="evidence" value="ECO:0007669"/>
    <property type="project" value="UniProtKB-SubCell"/>
</dbReference>
<dbReference type="NCBIfam" id="TIGR00739">
    <property type="entry name" value="yajC"/>
    <property type="match status" value="1"/>
</dbReference>
<keyword evidence="13" id="KW-1185">Reference proteome</keyword>
<dbReference type="Proteomes" id="UP000075359">
    <property type="component" value="Unassembled WGS sequence"/>
</dbReference>